<dbReference type="GeneID" id="20529054"/>
<dbReference type="InterPro" id="IPR000195">
    <property type="entry name" value="Rab-GAP-TBC_dom"/>
</dbReference>
<dbReference type="GO" id="GO:0005096">
    <property type="term" value="F:GTPase activator activity"/>
    <property type="evidence" value="ECO:0007669"/>
    <property type="project" value="TreeGrafter"/>
</dbReference>
<keyword evidence="4" id="KW-1185">Reference proteome</keyword>
<proteinExistence type="predicted"/>
<dbReference type="OrthoDB" id="294251at2759"/>
<dbReference type="PROSITE" id="PS50086">
    <property type="entry name" value="TBC_RABGAP"/>
    <property type="match status" value="1"/>
</dbReference>
<dbReference type="STRING" id="691883.A0A058Z3S9"/>
<gene>
    <name evidence="3" type="ORF">H696_04329</name>
</gene>
<dbReference type="eggNOG" id="KOG2058">
    <property type="taxonomic scope" value="Eukaryota"/>
</dbReference>
<feature type="compositionally biased region" description="Low complexity" evidence="1">
    <location>
        <begin position="139"/>
        <end position="148"/>
    </location>
</feature>
<evidence type="ECO:0000313" key="3">
    <source>
        <dbReference type="EMBL" id="KCV68910.1"/>
    </source>
</evidence>
<dbReference type="PANTHER" id="PTHR47219:SF20">
    <property type="entry name" value="TBC1 DOMAIN FAMILY MEMBER 2B"/>
    <property type="match status" value="1"/>
</dbReference>
<reference evidence="3" key="1">
    <citation type="submission" date="2013-04" db="EMBL/GenBank/DDBJ databases">
        <title>The Genome Sequence of Fonticula alba ATCC 38817.</title>
        <authorList>
            <consortium name="The Broad Institute Genomics Platform"/>
            <person name="Russ C."/>
            <person name="Cuomo C."/>
            <person name="Burger G."/>
            <person name="Gray M.W."/>
            <person name="Holland P.W.H."/>
            <person name="King N."/>
            <person name="Lang F.B.F."/>
            <person name="Roger A.J."/>
            <person name="Ruiz-Trillo I."/>
            <person name="Brown M."/>
            <person name="Walker B."/>
            <person name="Young S."/>
            <person name="Zeng Q."/>
            <person name="Gargeya S."/>
            <person name="Fitzgerald M."/>
            <person name="Haas B."/>
            <person name="Abouelleil A."/>
            <person name="Allen A.W."/>
            <person name="Alvarado L."/>
            <person name="Arachchi H.M."/>
            <person name="Berlin A.M."/>
            <person name="Chapman S.B."/>
            <person name="Gainer-Dewar J."/>
            <person name="Goldberg J."/>
            <person name="Griggs A."/>
            <person name="Gujja S."/>
            <person name="Hansen M."/>
            <person name="Howarth C."/>
            <person name="Imamovic A."/>
            <person name="Ireland A."/>
            <person name="Larimer J."/>
            <person name="McCowan C."/>
            <person name="Murphy C."/>
            <person name="Pearson M."/>
            <person name="Poon T.W."/>
            <person name="Priest M."/>
            <person name="Roberts A."/>
            <person name="Saif S."/>
            <person name="Shea T."/>
            <person name="Sisk P."/>
            <person name="Sykes S."/>
            <person name="Wortman J."/>
            <person name="Nusbaum C."/>
            <person name="Birren B."/>
        </authorList>
    </citation>
    <scope>NUCLEOTIDE SEQUENCE [LARGE SCALE GENOMIC DNA]</scope>
    <source>
        <strain evidence="3">ATCC 38817</strain>
    </source>
</reference>
<dbReference type="EMBL" id="KB932207">
    <property type="protein sequence ID" value="KCV68910.1"/>
    <property type="molecule type" value="Genomic_DNA"/>
</dbReference>
<feature type="region of interest" description="Disordered" evidence="1">
    <location>
        <begin position="799"/>
        <end position="879"/>
    </location>
</feature>
<dbReference type="RefSeq" id="XP_009496481.1">
    <property type="nucleotide sequence ID" value="XM_009498206.1"/>
</dbReference>
<dbReference type="Gene3D" id="1.10.472.80">
    <property type="entry name" value="Ypt/Rab-GAP domain of gyp1p, domain 3"/>
    <property type="match status" value="1"/>
</dbReference>
<dbReference type="SMART" id="SM00164">
    <property type="entry name" value="TBC"/>
    <property type="match status" value="1"/>
</dbReference>
<name>A0A058Z3S9_FONAL</name>
<feature type="region of interest" description="Disordered" evidence="1">
    <location>
        <begin position="757"/>
        <end position="783"/>
    </location>
</feature>
<dbReference type="PANTHER" id="PTHR47219">
    <property type="entry name" value="RAB GTPASE-ACTIVATING PROTEIN 1-LIKE"/>
    <property type="match status" value="1"/>
</dbReference>
<feature type="region of interest" description="Disordered" evidence="1">
    <location>
        <begin position="722"/>
        <end position="741"/>
    </location>
</feature>
<dbReference type="Gene3D" id="1.10.8.270">
    <property type="entry name" value="putative rabgap domain of human tbc1 domain family member 14 like domains"/>
    <property type="match status" value="1"/>
</dbReference>
<feature type="compositionally biased region" description="Pro residues" evidence="1">
    <location>
        <begin position="856"/>
        <end position="865"/>
    </location>
</feature>
<evidence type="ECO:0000313" key="4">
    <source>
        <dbReference type="Proteomes" id="UP000030693"/>
    </source>
</evidence>
<dbReference type="InterPro" id="IPR050302">
    <property type="entry name" value="Rab_GAP_TBC_domain"/>
</dbReference>
<feature type="compositionally biased region" description="Low complexity" evidence="1">
    <location>
        <begin position="843"/>
        <end position="855"/>
    </location>
</feature>
<dbReference type="SUPFAM" id="SSF47923">
    <property type="entry name" value="Ypt/Rab-GAP domain of gyp1p"/>
    <property type="match status" value="2"/>
</dbReference>
<protein>
    <recommendedName>
        <fullName evidence="2">Rab-GAP TBC domain-containing protein</fullName>
    </recommendedName>
</protein>
<organism evidence="3">
    <name type="scientific">Fonticula alba</name>
    <name type="common">Slime mold</name>
    <dbReference type="NCBI Taxonomy" id="691883"/>
    <lineage>
        <taxon>Eukaryota</taxon>
        <taxon>Rotosphaerida</taxon>
        <taxon>Fonticulaceae</taxon>
        <taxon>Fonticula</taxon>
    </lineage>
</organism>
<feature type="compositionally biased region" description="Acidic residues" evidence="1">
    <location>
        <begin position="770"/>
        <end position="780"/>
    </location>
</feature>
<evidence type="ECO:0000259" key="2">
    <source>
        <dbReference type="PROSITE" id="PS50086"/>
    </source>
</evidence>
<dbReference type="GO" id="GO:0031267">
    <property type="term" value="F:small GTPase binding"/>
    <property type="evidence" value="ECO:0007669"/>
    <property type="project" value="TreeGrafter"/>
</dbReference>
<evidence type="ECO:0000256" key="1">
    <source>
        <dbReference type="SAM" id="MobiDB-lite"/>
    </source>
</evidence>
<feature type="region of interest" description="Disordered" evidence="1">
    <location>
        <begin position="85"/>
        <end position="153"/>
    </location>
</feature>
<dbReference type="Pfam" id="PF00566">
    <property type="entry name" value="RabGAP-TBC"/>
    <property type="match status" value="1"/>
</dbReference>
<dbReference type="InterPro" id="IPR035969">
    <property type="entry name" value="Rab-GAP_TBC_sf"/>
</dbReference>
<feature type="compositionally biased region" description="Low complexity" evidence="1">
    <location>
        <begin position="105"/>
        <end position="132"/>
    </location>
</feature>
<feature type="domain" description="Rab-GAP TBC" evidence="2">
    <location>
        <begin position="391"/>
        <end position="658"/>
    </location>
</feature>
<accession>A0A058Z3S9</accession>
<dbReference type="Proteomes" id="UP000030693">
    <property type="component" value="Unassembled WGS sequence"/>
</dbReference>
<sequence length="1027" mass="106225">MLQSICHSCHSLDGVVFLQEIVGHVEDVLPSALPLLSAFSVASSSQLDRRRLTLWQQSEARRYRSWLSGLAIGMFGTGGVSTGATAAGGDFPSPEVDSTGGSPLGGRPARGPASPGSGPPAASSPGGAASPGHPMSQHSRSASAEASLGGAGPGRPVSGQLCCEFTELASLYLEFRCCVSPATEAMSLLGSAAAGASPRLASAGASDGPSRLKPGDLLATGASDDAASFDLGLSSRSRVFIPRPPAVTPPWWWPSIPQQALAILPTSFVGSSLGPNGLAGTSGTDGCSPATGRLPLASPFIDRVGSFHAASHPTPAGAPACGHLPSFSPGLPPGSVLRPTAADRLDASLSAHLHSLTSSMAFPTFLPADAGLAHKPLVHSLLVQSIQQGMGLPSNHRIEVWLRCSGALELAADSLSRWMLHGIPSAERSLLLSGGGIVHTPYLNLVSLAKSSLSPRYGQLRREIYRDIGRTFPQEADFAHFCTSEHLCEPCRKLNSPSLSQTVSRGDLPTCRGTSCGNDMLVDILLAYGARNPDVGYAQGMNFIAGTIIKAGASRTQAFWILAGLIERVLPPAFFGKRLEGSRIECDIVERLFESPATIERLLRAGYHADKSTLYRAIRRQGISSSAVLMGWMAALWSLSDLPSEIVLLIWDRLFTEGSAILTHTSVCLLACAEAAVLQQQAQARLSSSASSSVGSSSESLFGLSSFSSFFGAATGRPSRGAYPNPLSSMPGPGDPPRVSIKSISLSDLLDEPAAGRSALPEAPVPGPDPETEDGAEPPIDDPAHFRWKKALSWLSPGHEASTGAMPDAMALGPVASGPVTPGPMSSDAAESHLPVSDPPKADAPVADAQPSDPGVLPPPAPGAPLPASSRPTSPFETGSITVLSDEDLFLSGSDSSFQMLGPGFDSPSELQLFFNQAIQLALACGQAPGGRVPASPGPSASASAAGGLGSLGNVVSLPRPGGGDSTGPGAYLPYSTVLLEALTGPLLVNLQANRIAKLRSEATIRIQVEDNIAEDRLLQWKESNNF</sequence>
<dbReference type="AlphaFoldDB" id="A0A058Z3S9"/>